<dbReference type="PROSITE" id="PS51186">
    <property type="entry name" value="GNAT"/>
    <property type="match status" value="1"/>
</dbReference>
<feature type="transmembrane region" description="Helical" evidence="2">
    <location>
        <begin position="232"/>
        <end position="254"/>
    </location>
</feature>
<organism evidence="4 5">
    <name type="scientific">Metarhizium robertsii</name>
    <dbReference type="NCBI Taxonomy" id="568076"/>
    <lineage>
        <taxon>Eukaryota</taxon>
        <taxon>Fungi</taxon>
        <taxon>Dikarya</taxon>
        <taxon>Ascomycota</taxon>
        <taxon>Pezizomycotina</taxon>
        <taxon>Sordariomycetes</taxon>
        <taxon>Hypocreomycetidae</taxon>
        <taxon>Hypocreales</taxon>
        <taxon>Clavicipitaceae</taxon>
        <taxon>Metarhizium</taxon>
    </lineage>
</organism>
<dbReference type="InterPro" id="IPR016181">
    <property type="entry name" value="Acyl_CoA_acyltransferase"/>
</dbReference>
<feature type="region of interest" description="Disordered" evidence="1">
    <location>
        <begin position="138"/>
        <end position="161"/>
    </location>
</feature>
<feature type="domain" description="N-acetyltransferase" evidence="3">
    <location>
        <begin position="237"/>
        <end position="386"/>
    </location>
</feature>
<name>A0A0A1UVT3_9HYPO</name>
<dbReference type="OrthoDB" id="5343688at2759"/>
<keyword evidence="2" id="KW-0812">Transmembrane</keyword>
<dbReference type="Proteomes" id="UP000030151">
    <property type="component" value="Unassembled WGS sequence"/>
</dbReference>
<evidence type="ECO:0000313" key="4">
    <source>
        <dbReference type="EMBL" id="EXV01695.1"/>
    </source>
</evidence>
<feature type="region of interest" description="Disordered" evidence="1">
    <location>
        <begin position="302"/>
        <end position="321"/>
    </location>
</feature>
<evidence type="ECO:0000256" key="2">
    <source>
        <dbReference type="SAM" id="Phobius"/>
    </source>
</evidence>
<keyword evidence="2" id="KW-1133">Transmembrane helix</keyword>
<dbReference type="eggNOG" id="ENOG502SMXQ">
    <property type="taxonomic scope" value="Eukaryota"/>
</dbReference>
<dbReference type="HOGENOM" id="CLU_040076_1_0_1"/>
<dbReference type="GO" id="GO:0016747">
    <property type="term" value="F:acyltransferase activity, transferring groups other than amino-acyl groups"/>
    <property type="evidence" value="ECO:0007669"/>
    <property type="project" value="InterPro"/>
</dbReference>
<dbReference type="SUPFAM" id="SSF55729">
    <property type="entry name" value="Acyl-CoA N-acyltransferases (Nat)"/>
    <property type="match status" value="1"/>
</dbReference>
<evidence type="ECO:0000313" key="5">
    <source>
        <dbReference type="Proteomes" id="UP000030151"/>
    </source>
</evidence>
<dbReference type="Pfam" id="PF00583">
    <property type="entry name" value="Acetyltransf_1"/>
    <property type="match status" value="1"/>
</dbReference>
<gene>
    <name evidence="4" type="ORF">X797_005212</name>
</gene>
<comment type="caution">
    <text evidence="4">The sequence shown here is derived from an EMBL/GenBank/DDBJ whole genome shotgun (WGS) entry which is preliminary data.</text>
</comment>
<keyword evidence="2" id="KW-0472">Membrane</keyword>
<dbReference type="Gene3D" id="3.40.630.30">
    <property type="match status" value="1"/>
</dbReference>
<dbReference type="CDD" id="cd04301">
    <property type="entry name" value="NAT_SF"/>
    <property type="match status" value="1"/>
</dbReference>
<evidence type="ECO:0000256" key="1">
    <source>
        <dbReference type="SAM" id="MobiDB-lite"/>
    </source>
</evidence>
<dbReference type="EMBL" id="JELW01000007">
    <property type="protein sequence ID" value="EXV01695.1"/>
    <property type="molecule type" value="Genomic_DNA"/>
</dbReference>
<protein>
    <submittedName>
        <fullName evidence="4">Acetyltransferase (GNAT) domain protein</fullName>
    </submittedName>
</protein>
<proteinExistence type="predicted"/>
<reference evidence="4 5" key="1">
    <citation type="submission" date="2014-02" db="EMBL/GenBank/DDBJ databases">
        <title>The genome sequence of the entomopathogenic fungus Metarhizium robertsii ARSEF 2575.</title>
        <authorList>
            <person name="Giuliano Garisto Donzelli B."/>
            <person name="Roe B.A."/>
            <person name="Macmil S.L."/>
            <person name="Krasnoff S.B."/>
            <person name="Gibson D.M."/>
        </authorList>
    </citation>
    <scope>NUCLEOTIDE SEQUENCE [LARGE SCALE GENOMIC DNA]</scope>
    <source>
        <strain evidence="4 5">ARSEF 2575</strain>
    </source>
</reference>
<keyword evidence="4" id="KW-0808">Transferase</keyword>
<dbReference type="InterPro" id="IPR000182">
    <property type="entry name" value="GNAT_dom"/>
</dbReference>
<evidence type="ECO:0000259" key="3">
    <source>
        <dbReference type="PROSITE" id="PS51186"/>
    </source>
</evidence>
<feature type="transmembrane region" description="Helical" evidence="2">
    <location>
        <begin position="204"/>
        <end position="226"/>
    </location>
</feature>
<dbReference type="AlphaFoldDB" id="A0A0A1UVT3"/>
<accession>A0A0A1UVT3</accession>
<sequence length="409" mass="44666">MERGYVRELDLSNCGPASVATRVGVVPGLRSSAARLYPSNSMSKLVLAVWGAAPELPMLDRTMHPSHRLAISSHLKPAWARETQFLRFATRIHALTKQNILFDAAVVARASFFTFLRANLALSPSALSSNYNTPYLEPFSPQPAQLQPPSPSPPAASSEPPLAPIDDIPPLSLDALKSQNDKLDGLRLVADSVSEMRHRASKAVVLHPLCLAAVAAAHMAIYQFVYIPSRDVSRALMLVSGITMIYMATIRFLTSGYDTLAERMGCEDWLRADFGSEDDIILGARMGEDLVGAVVLRLEPKRAPATNPKRKNRSRSASLRGGKGVIRAWTTKPGYRGQGVGKKLLREAVRLARDRCGKDAQVGFALEHANSTMLLPAMFNKAFRKDEVCAAKALEGAVAEWDLAKKKKR</sequence>